<evidence type="ECO:0000313" key="2">
    <source>
        <dbReference type="Proteomes" id="UP001177670"/>
    </source>
</evidence>
<accession>A0AA40FWE0</accession>
<evidence type="ECO:0000313" key="1">
    <source>
        <dbReference type="EMBL" id="KAK1126511.1"/>
    </source>
</evidence>
<dbReference type="Proteomes" id="UP001177670">
    <property type="component" value="Unassembled WGS sequence"/>
</dbReference>
<comment type="caution">
    <text evidence="1">The sequence shown here is derived from an EMBL/GenBank/DDBJ whole genome shotgun (WGS) entry which is preliminary data.</text>
</comment>
<protein>
    <submittedName>
        <fullName evidence="1">Uncharacterized protein</fullName>
    </submittedName>
</protein>
<organism evidence="1 2">
    <name type="scientific">Melipona bicolor</name>
    <dbReference type="NCBI Taxonomy" id="60889"/>
    <lineage>
        <taxon>Eukaryota</taxon>
        <taxon>Metazoa</taxon>
        <taxon>Ecdysozoa</taxon>
        <taxon>Arthropoda</taxon>
        <taxon>Hexapoda</taxon>
        <taxon>Insecta</taxon>
        <taxon>Pterygota</taxon>
        <taxon>Neoptera</taxon>
        <taxon>Endopterygota</taxon>
        <taxon>Hymenoptera</taxon>
        <taxon>Apocrita</taxon>
        <taxon>Aculeata</taxon>
        <taxon>Apoidea</taxon>
        <taxon>Anthophila</taxon>
        <taxon>Apidae</taxon>
        <taxon>Melipona</taxon>
    </lineage>
</organism>
<reference evidence="1" key="1">
    <citation type="submission" date="2021-10" db="EMBL/GenBank/DDBJ databases">
        <title>Melipona bicolor Genome sequencing and assembly.</title>
        <authorList>
            <person name="Araujo N.S."/>
            <person name="Arias M.C."/>
        </authorList>
    </citation>
    <scope>NUCLEOTIDE SEQUENCE</scope>
    <source>
        <strain evidence="1">USP_2M_L1-L4_2017</strain>
        <tissue evidence="1">Whole body</tissue>
    </source>
</reference>
<sequence length="102" mass="11868">MTNSIDRESNRSFLPRCTEISTDTTDDIGQRDHLRSLIFPTFAFTQDKFTYVRICVTLQIEEKLPCEVLNELSYNRARSFVANRDVQSIEFADKSLLCTCYD</sequence>
<name>A0AA40FWE0_9HYME</name>
<dbReference type="EMBL" id="JAHYIQ010000014">
    <property type="protein sequence ID" value="KAK1126511.1"/>
    <property type="molecule type" value="Genomic_DNA"/>
</dbReference>
<gene>
    <name evidence="1" type="ORF">K0M31_005146</name>
</gene>
<proteinExistence type="predicted"/>
<dbReference type="AlphaFoldDB" id="A0AA40FWE0"/>
<keyword evidence="2" id="KW-1185">Reference proteome</keyword>